<evidence type="ECO:0000313" key="2">
    <source>
        <dbReference type="EMBL" id="KAI7735631.1"/>
    </source>
</evidence>
<feature type="coiled-coil region" evidence="1">
    <location>
        <begin position="35"/>
        <end position="69"/>
    </location>
</feature>
<keyword evidence="3" id="KW-1185">Reference proteome</keyword>
<evidence type="ECO:0000313" key="3">
    <source>
        <dbReference type="Proteomes" id="UP001206925"/>
    </source>
</evidence>
<name>A0AAD5C5A7_AMBAR</name>
<sequence length="93" mass="10741">ASYIEAVVVEKSTETKHVILELGKNLVSQQREIERRRLGESLEDKLQRISELNSQLEKKKGMLESLENLDYTLKKFEGFLKIKDTLTGLGHRI</sequence>
<feature type="non-terminal residue" evidence="2">
    <location>
        <position position="1"/>
    </location>
</feature>
<keyword evidence="1" id="KW-0175">Coiled coil</keyword>
<reference evidence="2" key="1">
    <citation type="submission" date="2022-06" db="EMBL/GenBank/DDBJ databases">
        <title>Uncovering the hologenomic basis of an extraordinary plant invasion.</title>
        <authorList>
            <person name="Bieker V.C."/>
            <person name="Martin M.D."/>
            <person name="Gilbert T."/>
            <person name="Hodgins K."/>
            <person name="Battlay P."/>
            <person name="Petersen B."/>
            <person name="Wilson J."/>
        </authorList>
    </citation>
    <scope>NUCLEOTIDE SEQUENCE</scope>
    <source>
        <strain evidence="2">AA19_3_7</strain>
        <tissue evidence="2">Leaf</tissue>
    </source>
</reference>
<dbReference type="AlphaFoldDB" id="A0AAD5C5A7"/>
<organism evidence="2 3">
    <name type="scientific">Ambrosia artemisiifolia</name>
    <name type="common">Common ragweed</name>
    <dbReference type="NCBI Taxonomy" id="4212"/>
    <lineage>
        <taxon>Eukaryota</taxon>
        <taxon>Viridiplantae</taxon>
        <taxon>Streptophyta</taxon>
        <taxon>Embryophyta</taxon>
        <taxon>Tracheophyta</taxon>
        <taxon>Spermatophyta</taxon>
        <taxon>Magnoliopsida</taxon>
        <taxon>eudicotyledons</taxon>
        <taxon>Gunneridae</taxon>
        <taxon>Pentapetalae</taxon>
        <taxon>asterids</taxon>
        <taxon>campanulids</taxon>
        <taxon>Asterales</taxon>
        <taxon>Asteraceae</taxon>
        <taxon>Asteroideae</taxon>
        <taxon>Heliantheae alliance</taxon>
        <taxon>Heliantheae</taxon>
        <taxon>Ambrosia</taxon>
    </lineage>
</organism>
<accession>A0AAD5C5A7</accession>
<dbReference type="Proteomes" id="UP001206925">
    <property type="component" value="Unassembled WGS sequence"/>
</dbReference>
<protein>
    <submittedName>
        <fullName evidence="2">Uncharacterized protein</fullName>
    </submittedName>
</protein>
<evidence type="ECO:0000256" key="1">
    <source>
        <dbReference type="SAM" id="Coils"/>
    </source>
</evidence>
<comment type="caution">
    <text evidence="2">The sequence shown here is derived from an EMBL/GenBank/DDBJ whole genome shotgun (WGS) entry which is preliminary data.</text>
</comment>
<gene>
    <name evidence="2" type="ORF">M8C21_031947</name>
</gene>
<proteinExistence type="predicted"/>
<dbReference type="EMBL" id="JAMZMK010009458">
    <property type="protein sequence ID" value="KAI7735631.1"/>
    <property type="molecule type" value="Genomic_DNA"/>
</dbReference>